<keyword evidence="2" id="KW-1185">Reference proteome</keyword>
<evidence type="ECO:0000313" key="1">
    <source>
        <dbReference type="EMBL" id="BAF60326.1"/>
    </source>
</evidence>
<sequence>MAVKMYEGKFAPGTNYKEAFKKAAERLINQDLPLPWRIKAIDDLCEAYVEQTGEIPDSQQLTLLANHILAEELADRCPDKVTNTEYPILSEGQVKLRKRRELPRPDFNYYSYGKTFPKRATQKHRGWAGCKDI</sequence>
<dbReference type="KEGG" id="pth:PTH_2145"/>
<dbReference type="AlphaFoldDB" id="A5D0A1"/>
<organism evidence="1 2">
    <name type="scientific">Pelotomaculum thermopropionicum (strain DSM 13744 / JCM 10971 / SI)</name>
    <dbReference type="NCBI Taxonomy" id="370438"/>
    <lineage>
        <taxon>Bacteria</taxon>
        <taxon>Bacillati</taxon>
        <taxon>Bacillota</taxon>
        <taxon>Clostridia</taxon>
        <taxon>Eubacteriales</taxon>
        <taxon>Desulfotomaculaceae</taxon>
        <taxon>Pelotomaculum</taxon>
    </lineage>
</organism>
<dbReference type="eggNOG" id="ENOG50339UU">
    <property type="taxonomic scope" value="Bacteria"/>
</dbReference>
<reference evidence="2" key="1">
    <citation type="journal article" date="2008" name="Genome Res.">
        <title>The genome of Pelotomaculum thermopropionicum reveals niche-associated evolution in anaerobic microbiota.</title>
        <authorList>
            <person name="Kosaka T."/>
            <person name="Kato S."/>
            <person name="Shimoyama T."/>
            <person name="Ishii S."/>
            <person name="Abe T."/>
            <person name="Watanabe K."/>
        </authorList>
    </citation>
    <scope>NUCLEOTIDE SEQUENCE [LARGE SCALE GENOMIC DNA]</scope>
    <source>
        <strain evidence="2">DSM 13744 / JCM 10971 / SI</strain>
    </source>
</reference>
<accession>A5D0A1</accession>
<protein>
    <submittedName>
        <fullName evidence="1">Uncharacterized protein</fullName>
    </submittedName>
</protein>
<dbReference type="HOGENOM" id="CLU_1934620_0_0_9"/>
<dbReference type="Proteomes" id="UP000006556">
    <property type="component" value="Chromosome"/>
</dbReference>
<gene>
    <name evidence="1" type="ordered locus">PTH_2145</name>
</gene>
<evidence type="ECO:0000313" key="2">
    <source>
        <dbReference type="Proteomes" id="UP000006556"/>
    </source>
</evidence>
<dbReference type="EMBL" id="AP009389">
    <property type="protein sequence ID" value="BAF60326.1"/>
    <property type="molecule type" value="Genomic_DNA"/>
</dbReference>
<name>A5D0A1_PELTS</name>
<proteinExistence type="predicted"/>
<dbReference type="STRING" id="370438.PTH_2145"/>